<gene>
    <name evidence="1" type="ORF">ATZ36_09915</name>
</gene>
<dbReference type="Proteomes" id="UP000095237">
    <property type="component" value="Unassembled WGS sequence"/>
</dbReference>
<dbReference type="AlphaFoldDB" id="A0A1E5IH90"/>
<dbReference type="EMBL" id="LNVX01000744">
    <property type="protein sequence ID" value="OEG69378.1"/>
    <property type="molecule type" value="Genomic_DNA"/>
</dbReference>
<organism evidence="1 2">
    <name type="scientific">Endomicrobium trichonymphae</name>
    <dbReference type="NCBI Taxonomy" id="1408204"/>
    <lineage>
        <taxon>Bacteria</taxon>
        <taxon>Pseudomonadati</taxon>
        <taxon>Elusimicrobiota</taxon>
        <taxon>Endomicrobiia</taxon>
        <taxon>Endomicrobiales</taxon>
        <taxon>Endomicrobiaceae</taxon>
        <taxon>Candidatus Endomicrobiellum</taxon>
    </lineage>
</organism>
<evidence type="ECO:0000313" key="1">
    <source>
        <dbReference type="EMBL" id="OEG69378.1"/>
    </source>
</evidence>
<evidence type="ECO:0000313" key="2">
    <source>
        <dbReference type="Proteomes" id="UP000095237"/>
    </source>
</evidence>
<name>A0A1E5IH90_ENDTX</name>
<proteinExistence type="predicted"/>
<accession>A0A1E5IH90</accession>
<keyword evidence="2" id="KW-1185">Reference proteome</keyword>
<sequence>MKNFFLTISFTLIFTTDIFCFGDFVEKIDYFVEFQEKLPGMSAVLHVNFISVIPEPKEAEKIVKQQLEVYGNMTAANKKTPKCKNIIGSVWYINKADPAKPVKIKFQKDLAAYVWLGKTRKIVAFPDYISFLKKERNNKKLKYKESKKRLQEARN</sequence>
<protein>
    <submittedName>
        <fullName evidence="1">Uncharacterized protein</fullName>
    </submittedName>
</protein>
<comment type="caution">
    <text evidence="1">The sequence shown here is derived from an EMBL/GenBank/DDBJ whole genome shotgun (WGS) entry which is preliminary data.</text>
</comment>
<reference evidence="1 2" key="1">
    <citation type="submission" date="2015-11" db="EMBL/GenBank/DDBJ databases">
        <title>Evidence for parallel genomic evolution in an endosymbiosis of termite gut flagellates.</title>
        <authorList>
            <person name="Zheng H."/>
        </authorList>
    </citation>
    <scope>NUCLEOTIDE SEQUENCE [LARGE SCALE GENOMIC DNA]</scope>
    <source>
        <strain evidence="1 2">CET450</strain>
    </source>
</reference>